<feature type="region of interest" description="Disordered" evidence="6">
    <location>
        <begin position="374"/>
        <end position="394"/>
    </location>
</feature>
<evidence type="ECO:0000256" key="4">
    <source>
        <dbReference type="ARBA" id="ARBA00023163"/>
    </source>
</evidence>
<feature type="compositionally biased region" description="Acidic residues" evidence="6">
    <location>
        <begin position="1993"/>
        <end position="2002"/>
    </location>
</feature>
<feature type="compositionally biased region" description="Basic residues" evidence="6">
    <location>
        <begin position="1978"/>
        <end position="1990"/>
    </location>
</feature>
<dbReference type="EMBL" id="CP099419">
    <property type="protein sequence ID" value="USW49926.1"/>
    <property type="molecule type" value="Genomic_DNA"/>
</dbReference>
<feature type="compositionally biased region" description="Low complexity" evidence="6">
    <location>
        <begin position="1247"/>
        <end position="1261"/>
    </location>
</feature>
<feature type="domain" description="B-block binding subunit of TFIIIC" evidence="7">
    <location>
        <begin position="143"/>
        <end position="211"/>
    </location>
</feature>
<feature type="compositionally biased region" description="Acidic residues" evidence="6">
    <location>
        <begin position="932"/>
        <end position="941"/>
    </location>
</feature>
<feature type="region of interest" description="Disordered" evidence="6">
    <location>
        <begin position="337"/>
        <end position="362"/>
    </location>
</feature>
<dbReference type="GO" id="GO:0006384">
    <property type="term" value="P:transcription initiation at RNA polymerase III promoter"/>
    <property type="evidence" value="ECO:0007669"/>
    <property type="project" value="InterPro"/>
</dbReference>
<feature type="compositionally biased region" description="Low complexity" evidence="6">
    <location>
        <begin position="583"/>
        <end position="598"/>
    </location>
</feature>
<feature type="compositionally biased region" description="Acidic residues" evidence="6">
    <location>
        <begin position="570"/>
        <end position="582"/>
    </location>
</feature>
<feature type="compositionally biased region" description="Acidic residues" evidence="6">
    <location>
        <begin position="679"/>
        <end position="698"/>
    </location>
</feature>
<feature type="compositionally biased region" description="Acidic residues" evidence="6">
    <location>
        <begin position="1225"/>
        <end position="1240"/>
    </location>
</feature>
<feature type="compositionally biased region" description="Polar residues" evidence="6">
    <location>
        <begin position="1421"/>
        <end position="1453"/>
    </location>
</feature>
<gene>
    <name evidence="9" type="ORF">Slin15195_G032450</name>
</gene>
<dbReference type="CDD" id="cd16169">
    <property type="entry name" value="Tau138_eWH"/>
    <property type="match status" value="1"/>
</dbReference>
<feature type="region of interest" description="Disordered" evidence="6">
    <location>
        <begin position="1421"/>
        <end position="1484"/>
    </location>
</feature>
<dbReference type="InterPro" id="IPR035625">
    <property type="entry name" value="Tfc3-like_eWH"/>
</dbReference>
<feature type="compositionally biased region" description="Basic and acidic residues" evidence="6">
    <location>
        <begin position="641"/>
        <end position="656"/>
    </location>
</feature>
<feature type="region of interest" description="Disordered" evidence="6">
    <location>
        <begin position="1140"/>
        <end position="1285"/>
    </location>
</feature>
<evidence type="ECO:0000313" key="9">
    <source>
        <dbReference type="EMBL" id="USW49926.1"/>
    </source>
</evidence>
<evidence type="ECO:0000259" key="7">
    <source>
        <dbReference type="Pfam" id="PF04182"/>
    </source>
</evidence>
<evidence type="ECO:0000256" key="1">
    <source>
        <dbReference type="ARBA" id="ARBA00004123"/>
    </source>
</evidence>
<dbReference type="OrthoDB" id="5403573at2759"/>
<dbReference type="InterPro" id="IPR007309">
    <property type="entry name" value="TFIIIC_Bblock-bd"/>
</dbReference>
<feature type="compositionally biased region" description="Polar residues" evidence="6">
    <location>
        <begin position="615"/>
        <end position="633"/>
    </location>
</feature>
<evidence type="ECO:0000313" key="10">
    <source>
        <dbReference type="Proteomes" id="UP001056384"/>
    </source>
</evidence>
<dbReference type="GO" id="GO:0005634">
    <property type="term" value="C:nucleus"/>
    <property type="evidence" value="ECO:0007669"/>
    <property type="project" value="UniProtKB-SubCell"/>
</dbReference>
<keyword evidence="10" id="KW-1185">Reference proteome</keyword>
<protein>
    <submittedName>
        <fullName evidence="9">B-block binding subunit of TFIIIC, tfc3, extended winged-helix domain-containing protein</fullName>
    </submittedName>
</protein>
<dbReference type="InterPro" id="IPR044210">
    <property type="entry name" value="Tfc3-like"/>
</dbReference>
<feature type="compositionally biased region" description="Basic and acidic residues" evidence="6">
    <location>
        <begin position="1714"/>
        <end position="1741"/>
    </location>
</feature>
<keyword evidence="3" id="KW-0238">DNA-binding</keyword>
<feature type="region of interest" description="Disordered" evidence="6">
    <location>
        <begin position="896"/>
        <end position="945"/>
    </location>
</feature>
<dbReference type="GO" id="GO:0003677">
    <property type="term" value="F:DNA binding"/>
    <property type="evidence" value="ECO:0007669"/>
    <property type="project" value="UniProtKB-KW"/>
</dbReference>
<feature type="domain" description="Transcription factor tau subunit sfc3/Tfc3 C-terminal" evidence="8">
    <location>
        <begin position="2049"/>
        <end position="2473"/>
    </location>
</feature>
<feature type="region of interest" description="Disordered" evidence="6">
    <location>
        <begin position="1953"/>
        <end position="2002"/>
    </location>
</feature>
<name>A0A9Q9APY3_9PEZI</name>
<dbReference type="Proteomes" id="UP001056384">
    <property type="component" value="Chromosome 2"/>
</dbReference>
<dbReference type="PANTHER" id="PTHR15180">
    <property type="entry name" value="GENERAL TRANSCRIPTION FACTOR 3C POLYPEPTIDE 1"/>
    <property type="match status" value="1"/>
</dbReference>
<reference evidence="9" key="1">
    <citation type="submission" date="2022-06" db="EMBL/GenBank/DDBJ databases">
        <title>Complete genome sequences of two strains of the flax pathogen Septoria linicola.</title>
        <authorList>
            <person name="Lapalu N."/>
            <person name="Simon A."/>
            <person name="Demenou B."/>
            <person name="Paumier D."/>
            <person name="Guillot M.-P."/>
            <person name="Gout L."/>
            <person name="Valade R."/>
        </authorList>
    </citation>
    <scope>NUCLEOTIDE SEQUENCE</scope>
    <source>
        <strain evidence="9">SE15195</strain>
    </source>
</reference>
<proteinExistence type="predicted"/>
<evidence type="ECO:0000256" key="3">
    <source>
        <dbReference type="ARBA" id="ARBA00023125"/>
    </source>
</evidence>
<feature type="region of interest" description="Disordered" evidence="6">
    <location>
        <begin position="2016"/>
        <end position="2041"/>
    </location>
</feature>
<dbReference type="Pfam" id="PF20222">
    <property type="entry name" value="DUF6581"/>
    <property type="match status" value="1"/>
</dbReference>
<feature type="compositionally biased region" description="Polar residues" evidence="6">
    <location>
        <begin position="1336"/>
        <end position="1353"/>
    </location>
</feature>
<feature type="compositionally biased region" description="Polar residues" evidence="6">
    <location>
        <begin position="1262"/>
        <end position="1274"/>
    </location>
</feature>
<comment type="subcellular location">
    <subcellularLocation>
        <location evidence="1">Nucleus</location>
    </subcellularLocation>
</comment>
<feature type="compositionally biased region" description="Low complexity" evidence="6">
    <location>
        <begin position="1275"/>
        <end position="1284"/>
    </location>
</feature>
<dbReference type="GO" id="GO:0042791">
    <property type="term" value="P:5S class rRNA transcription by RNA polymerase III"/>
    <property type="evidence" value="ECO:0007669"/>
    <property type="project" value="TreeGrafter"/>
</dbReference>
<evidence type="ECO:0000256" key="2">
    <source>
        <dbReference type="ARBA" id="ARBA00022553"/>
    </source>
</evidence>
<feature type="compositionally biased region" description="Polar residues" evidence="6">
    <location>
        <begin position="1188"/>
        <end position="1207"/>
    </location>
</feature>
<keyword evidence="5" id="KW-0539">Nucleus</keyword>
<sequence length="2548" mass="283523">MAGFDELIERLLYDVALSGSQGFDASRFERAVRAYYQEQNENGEHREDGPKDSLFTDAPPVEKTAVDDKLLSTVLEWLCRHPDVEICRANPDDDLDIPGKKVQTETTTSAIALKLADKRLFTTDDRIWHAIAGHGPDLRRIPQLEFDILSIVAAHSSTGVLQPTITKLTGQDKRSVPKRTDNLQIKGYITKETVIGSTGKTSLLKLKRFSTIQSLEKAPDEAAINNLKPVIHYDKMYNTMMRMLKDNNDIVTMADLRLGLGIHVAQRWETKILARCVRRLADGGCIRRVTAKMADREGEAMTRIGQPMWRKAKAIQLMRPPTEYDRLLWEQSDPNLKATVSDDEEEQEDATGNADAAHLSDNEDGLVEVGAVEEVGSGEQQKQNPEQDDTAVEADDDLNDLDRLTDRIPPHWTPNVPLVNLLYNKINEFGDHGISSTQLQAAVVGPLWKRPMDESLAHLTDIWQHSQPPHLRHLTVVRDTAVFGRSAQFKYRTLANFEKAVAAGRAVWDAVLDNTSSKAKKDPLQEKPDLDKWGFPKVPLKALHGRDGRGSLADGRKGIQIERMVAAEVDEDDVVAEDDEDVVATPVKPNPTTAAAKKAPGRKRGGAAQLEPTRSVPSTTNKPPRSHNGQSINGKRLGRPRKVDRQDTEVGDRDASTRTPQGPYSMRKRLSSNFITQTESDDAGDDLAVDIEDAEESDAVQPDQLRRRPVTDEGYIPQHKPRKIKEEEYVEYDAFATRTAKNRVRLELHASRKRSAVEAGLSNANGMSKMPRVDSDAVQRDTINDIPSTGQLPIATAELPLDRVEHLKAEILQLSKPGLYINPPGAKNAKAETFISRGRPRNAKIAVFKSARLNELAWFIDEERPRFAPPKPLGRKRTATVGKVLKISHDIIVDSDSDAGGPAAKRQKRAIDLETPEVDLTTLGSAPVERGIDDETSDPDGDSAVSATQSVVHYTLSNGEDLGHSTVEQQPRVALLTSESVDIFDTAAKPTHVAEQQVITVPGAAEVARSVDQKPPLEIITPGIASQEPRDRSEQVEALARVPTATPTPDVNEDLARKPPSRTKTTDTTSFYLSRFAPEHRATPTQQYKLLTAKPGRKSKRDLEILAGLEAIIGPQPREPYAVHRLKPTEIPDAGLLAGTPIDMRPLVPTSTPGSRPLSKTMPSQIGLQAHGAPDDSSSVPHSKPAHFQSSAILSATKTNGIGTPNKATRHAGRDALPAPTAQEESSEESSDNSDTDNEDWTLSRLPAGARPTAAVAARTPQLSLHQAMQQAVTPQSSSSKSVPQPVPIAKTEYFSTAYVDSHPDETFYHTGGGRWKRGLPPAGNYHRTFRGPGARSSSKPQDLSAPGTSGHNGTLVKLDVPGSSLRAISAGEIRIPVQTAFDPDTNLTSYASEQIMPTPAEPKIARAGFPLIIIRPYQGSNNQTERTVRSSTPTEAVLDTSNDQGEAQTGDQQLLDEDDRDSRADPDAQDLEDPEDATFEGAEEDEMDIDISEQVGVELTEVGPSRALKTTTKKKYGPPRLGGSTQLKRHEIILDAVQKCGGVFPGDSEVWYVLTTAWKKIYDRLPDKHTVERAVEQLMTEKKLKRFRFQFKSKHSAVITKQILADPSLKASDAVVTQMRKKMMKCYPLQYLPAEVEIEDELRESASFKYGRKKSKNGELKLSRNTVTYLKRRYEEFPEDPELVVHQTVDAAAKADREAQAKGFASAQAMRQHMQDLHDESKFRLNEKNKERRRKEQREAELEDAEIAADIAAEEAELLGEGAGEMQLDNYQHDLTAAMQPRPLGSNAKISTEVTFDNVLPKGKASRPVRKTRKPLGSIRAPAPKAARKLWWEDEKRYRDAMAAHLMSPAQTFLPSSGTFGTSGRGVTQQVVNRRAAPGTLTSEQYQRETAQVIAQIKQVQQQAINEAMPVPASAQTAIITLKVPKEKLSAILSSQPVPAPALFDVDDDEDSLYEGAATPSSVAMSPEPEPEPEPPKKKRRRYTSKKKRQAEEDEALQESDDDFVPGAVVDVVEERRASKPPKLKGPGARGIRKGFTTRDRQSHQDFKDVDRLVIAIALISAVAGGINQSKLNWNLIAHALSFRYDGEFLRRRWVHYVRSRKADVEQLRDDIRQPFLEAYQRGDLPTVNFQSSHDTDWPTLFEWVQATVPMKMSVTVDDDPEIPDLLASRHLLDEEFSIAEGHQLFELNKDDYFTTITDQNRRHLAQRYTLGSGLPGEIKPCENSSNNLLLAKSWVRAVAMTKQHRYVAEDAARKIGALGAKALKQVADDMVESKMFLQDKKGRHLPGRNFQIHHEVLVQFRRWPATKETDEHRYLCALAHSWSKINDYFKQTDTLQLIPITSDQDYTVLTNMCAHGMLNLSVMLPETKNEFDAPAPKLSPWGYTGTSYQTKRANQDQLKFPLFYTRTANYKFEHELNTDVPIPLQAPMLESEMGSRIPFWVDIHGNLIDDIWDMCLRSILHLVVFRAGERAITMQQAHNHKLWRWEIDLILEWMEKTGLACRCGPGEDVDGYWNGGWSATEWWYCAFLPEMVKWETPSQGGLIEVD</sequence>
<evidence type="ECO:0000259" key="8">
    <source>
        <dbReference type="Pfam" id="PF20222"/>
    </source>
</evidence>
<feature type="region of interest" description="Disordered" evidence="6">
    <location>
        <begin position="570"/>
        <end position="715"/>
    </location>
</feature>
<evidence type="ECO:0000256" key="5">
    <source>
        <dbReference type="ARBA" id="ARBA00023242"/>
    </source>
</evidence>
<feature type="region of interest" description="Disordered" evidence="6">
    <location>
        <begin position="1043"/>
        <end position="1066"/>
    </location>
</feature>
<dbReference type="GO" id="GO:0000127">
    <property type="term" value="C:transcription factor TFIIIC complex"/>
    <property type="evidence" value="ECO:0007669"/>
    <property type="project" value="InterPro"/>
</dbReference>
<dbReference type="Pfam" id="PF04182">
    <property type="entry name" value="B-block_TFIIIC"/>
    <property type="match status" value="1"/>
</dbReference>
<feature type="region of interest" description="Disordered" evidence="6">
    <location>
        <begin position="1313"/>
        <end position="1357"/>
    </location>
</feature>
<organism evidence="9 10">
    <name type="scientific">Septoria linicola</name>
    <dbReference type="NCBI Taxonomy" id="215465"/>
    <lineage>
        <taxon>Eukaryota</taxon>
        <taxon>Fungi</taxon>
        <taxon>Dikarya</taxon>
        <taxon>Ascomycota</taxon>
        <taxon>Pezizomycotina</taxon>
        <taxon>Dothideomycetes</taxon>
        <taxon>Dothideomycetidae</taxon>
        <taxon>Mycosphaerellales</taxon>
        <taxon>Mycosphaerellaceae</taxon>
        <taxon>Septoria</taxon>
    </lineage>
</organism>
<accession>A0A9Q9APY3</accession>
<feature type="compositionally biased region" description="Acidic residues" evidence="6">
    <location>
        <begin position="1468"/>
        <end position="1484"/>
    </location>
</feature>
<dbReference type="PANTHER" id="PTHR15180:SF1">
    <property type="entry name" value="GENERAL TRANSCRIPTION FACTOR 3C POLYPEPTIDE 1"/>
    <property type="match status" value="1"/>
</dbReference>
<keyword evidence="2" id="KW-0597">Phosphoprotein</keyword>
<keyword evidence="4" id="KW-0804">Transcription</keyword>
<evidence type="ECO:0000256" key="6">
    <source>
        <dbReference type="SAM" id="MobiDB-lite"/>
    </source>
</evidence>
<feature type="region of interest" description="Disordered" evidence="6">
    <location>
        <begin position="1697"/>
        <end position="1745"/>
    </location>
</feature>
<dbReference type="InterPro" id="IPR046488">
    <property type="entry name" value="Sfc3/Tfc3_C"/>
</dbReference>